<keyword evidence="9" id="KW-0325">Glycoprotein</keyword>
<evidence type="ECO:0000313" key="14">
    <source>
        <dbReference type="RefSeq" id="XP_010788496.1"/>
    </source>
</evidence>
<comment type="cofactor">
    <cofactor evidence="10 11">
        <name>Zn(2+)</name>
        <dbReference type="ChEBI" id="CHEBI:29105"/>
    </cofactor>
    <text evidence="10 11">Binds 1 zinc ion per subunit.</text>
</comment>
<dbReference type="PROSITE" id="PS51864">
    <property type="entry name" value="ASTACIN"/>
    <property type="match status" value="1"/>
</dbReference>
<dbReference type="PANTHER" id="PTHR10127">
    <property type="entry name" value="DISCOIDIN, CUB, EGF, LAMININ , AND ZINC METALLOPROTEASE DOMAIN CONTAINING"/>
    <property type="match status" value="1"/>
</dbReference>
<evidence type="ECO:0000256" key="7">
    <source>
        <dbReference type="ARBA" id="ARBA00023145"/>
    </source>
</evidence>
<dbReference type="RefSeq" id="XP_010788496.1">
    <property type="nucleotide sequence ID" value="XM_010790194.1"/>
</dbReference>
<keyword evidence="8" id="KW-1015">Disulfide bond</keyword>
<sequence>MGSANGLRKIAALIGIFAVLKVQAVPLTGDNADAGELRDDILDINRGLNHLFEGDIAVDPNRNAIIDQTRRWKFPIPYILTDSLDLNAKGVILQAFEEYRLRSCVDFKPYEGESSYVSFTKLDGCWSFVGDDRVGQNVSIGARCDTKAIVQHELLHALGFYHEQSRSDRDDYVKIWWDEIEEGMQHNFNKYQDDFITDLSTPYDYESIMHYRPLSFNKNESIPTITTSIPYFNEIIGQRLDFSAVDITRINRMYDCGKSLLKYILKV</sequence>
<accession>A0A6I9PSX6</accession>
<evidence type="ECO:0000256" key="11">
    <source>
        <dbReference type="RuleBase" id="RU361183"/>
    </source>
</evidence>
<dbReference type="SUPFAM" id="SSF55486">
    <property type="entry name" value="Metalloproteases ('zincins'), catalytic domain"/>
    <property type="match status" value="1"/>
</dbReference>
<evidence type="ECO:0000256" key="1">
    <source>
        <dbReference type="ARBA" id="ARBA00022670"/>
    </source>
</evidence>
<proteinExistence type="predicted"/>
<dbReference type="EC" id="3.4.24.-" evidence="11"/>
<feature type="signal peptide" evidence="11">
    <location>
        <begin position="1"/>
        <end position="24"/>
    </location>
</feature>
<dbReference type="Proteomes" id="UP000504611">
    <property type="component" value="Unplaced"/>
</dbReference>
<keyword evidence="1 10" id="KW-0645">Protease</keyword>
<dbReference type="GeneID" id="104961848"/>
<keyword evidence="7" id="KW-0865">Zymogen</keyword>
<feature type="binding site" evidence="10">
    <location>
        <position position="156"/>
    </location>
    <ligand>
        <name>Zn(2+)</name>
        <dbReference type="ChEBI" id="CHEBI:29105"/>
        <note>catalytic</note>
    </ligand>
</feature>
<feature type="binding site" evidence="10">
    <location>
        <position position="152"/>
    </location>
    <ligand>
        <name>Zn(2+)</name>
        <dbReference type="ChEBI" id="CHEBI:29105"/>
        <note>catalytic</note>
    </ligand>
</feature>
<evidence type="ECO:0000256" key="8">
    <source>
        <dbReference type="ARBA" id="ARBA00023157"/>
    </source>
</evidence>
<dbReference type="GO" id="GO:0006508">
    <property type="term" value="P:proteolysis"/>
    <property type="evidence" value="ECO:0007669"/>
    <property type="project" value="UniProtKB-KW"/>
</dbReference>
<dbReference type="InterPro" id="IPR024079">
    <property type="entry name" value="MetalloPept_cat_dom_sf"/>
</dbReference>
<feature type="chain" id="PRO_5027149607" description="Metalloendopeptidase" evidence="11">
    <location>
        <begin position="25"/>
        <end position="267"/>
    </location>
</feature>
<evidence type="ECO:0000256" key="5">
    <source>
        <dbReference type="ARBA" id="ARBA00022833"/>
    </source>
</evidence>
<dbReference type="PRINTS" id="PR00480">
    <property type="entry name" value="ASTACIN"/>
</dbReference>
<keyword evidence="3 11" id="KW-0732">Signal</keyword>
<dbReference type="Gene3D" id="3.40.390.10">
    <property type="entry name" value="Collagenase (Catalytic Domain)"/>
    <property type="match status" value="1"/>
</dbReference>
<keyword evidence="13" id="KW-1185">Reference proteome</keyword>
<evidence type="ECO:0000256" key="6">
    <source>
        <dbReference type="ARBA" id="ARBA00023049"/>
    </source>
</evidence>
<evidence type="ECO:0000256" key="2">
    <source>
        <dbReference type="ARBA" id="ARBA00022723"/>
    </source>
</evidence>
<keyword evidence="2 10" id="KW-0479">Metal-binding</keyword>
<reference evidence="14" key="1">
    <citation type="submission" date="2025-08" db="UniProtKB">
        <authorList>
            <consortium name="RefSeq"/>
        </authorList>
    </citation>
    <scope>IDENTIFICATION</scope>
    <source>
        <tissue evidence="14">Muscle</tissue>
    </source>
</reference>
<gene>
    <name evidence="14" type="primary">LOC104961848</name>
</gene>
<protein>
    <recommendedName>
        <fullName evidence="11">Metalloendopeptidase</fullName>
        <ecNumber evidence="11">3.4.24.-</ecNumber>
    </recommendedName>
</protein>
<evidence type="ECO:0000256" key="10">
    <source>
        <dbReference type="PROSITE-ProRule" id="PRU01211"/>
    </source>
</evidence>
<dbReference type="KEGG" id="ncc:104961848"/>
<dbReference type="GO" id="GO:0008270">
    <property type="term" value="F:zinc ion binding"/>
    <property type="evidence" value="ECO:0007669"/>
    <property type="project" value="UniProtKB-UniRule"/>
</dbReference>
<dbReference type="InterPro" id="IPR001506">
    <property type="entry name" value="Peptidase_M12A"/>
</dbReference>
<evidence type="ECO:0000256" key="9">
    <source>
        <dbReference type="ARBA" id="ARBA00023180"/>
    </source>
</evidence>
<dbReference type="FunFam" id="3.40.390.10:FF:000015">
    <property type="entry name" value="Meprin A subunit"/>
    <property type="match status" value="1"/>
</dbReference>
<feature type="domain" description="Peptidase M12A" evidence="12">
    <location>
        <begin position="63"/>
        <end position="257"/>
    </location>
</feature>
<feature type="active site" evidence="10">
    <location>
        <position position="153"/>
    </location>
</feature>
<dbReference type="SMART" id="SM00235">
    <property type="entry name" value="ZnMc"/>
    <property type="match status" value="1"/>
</dbReference>
<comment type="caution">
    <text evidence="10">Lacks conserved residue(s) required for the propagation of feature annotation.</text>
</comment>
<keyword evidence="6 10" id="KW-0482">Metalloprotease</keyword>
<dbReference type="Pfam" id="PF01400">
    <property type="entry name" value="Astacin"/>
    <property type="match status" value="1"/>
</dbReference>
<evidence type="ECO:0000256" key="4">
    <source>
        <dbReference type="ARBA" id="ARBA00022801"/>
    </source>
</evidence>
<name>A0A6I9PSX6_9TELE</name>
<evidence type="ECO:0000259" key="12">
    <source>
        <dbReference type="PROSITE" id="PS51864"/>
    </source>
</evidence>
<organism evidence="13 14">
    <name type="scientific">Notothenia coriiceps</name>
    <name type="common">black rockcod</name>
    <dbReference type="NCBI Taxonomy" id="8208"/>
    <lineage>
        <taxon>Eukaryota</taxon>
        <taxon>Metazoa</taxon>
        <taxon>Chordata</taxon>
        <taxon>Craniata</taxon>
        <taxon>Vertebrata</taxon>
        <taxon>Euteleostomi</taxon>
        <taxon>Actinopterygii</taxon>
        <taxon>Neopterygii</taxon>
        <taxon>Teleostei</taxon>
        <taxon>Neoteleostei</taxon>
        <taxon>Acanthomorphata</taxon>
        <taxon>Eupercaria</taxon>
        <taxon>Perciformes</taxon>
        <taxon>Notothenioidei</taxon>
        <taxon>Nototheniidae</taxon>
        <taxon>Notothenia</taxon>
    </lineage>
</organism>
<dbReference type="PANTHER" id="PTHR10127:SF824">
    <property type="entry name" value="MEPRIN A SUBUNIT ALPHA"/>
    <property type="match status" value="1"/>
</dbReference>
<evidence type="ECO:0000256" key="3">
    <source>
        <dbReference type="ARBA" id="ARBA00022729"/>
    </source>
</evidence>
<dbReference type="OrthoDB" id="291007at2759"/>
<dbReference type="InterPro" id="IPR006026">
    <property type="entry name" value="Peptidase_Metallo"/>
</dbReference>
<evidence type="ECO:0000313" key="13">
    <source>
        <dbReference type="Proteomes" id="UP000504611"/>
    </source>
</evidence>
<feature type="binding site" evidence="10">
    <location>
        <position position="162"/>
    </location>
    <ligand>
        <name>Zn(2+)</name>
        <dbReference type="ChEBI" id="CHEBI:29105"/>
        <note>catalytic</note>
    </ligand>
</feature>
<dbReference type="GO" id="GO:0004222">
    <property type="term" value="F:metalloendopeptidase activity"/>
    <property type="evidence" value="ECO:0007669"/>
    <property type="project" value="UniProtKB-UniRule"/>
</dbReference>
<keyword evidence="5 10" id="KW-0862">Zinc</keyword>
<dbReference type="AlphaFoldDB" id="A0A6I9PSX6"/>
<keyword evidence="4 10" id="KW-0378">Hydrolase</keyword>